<reference evidence="2 3" key="1">
    <citation type="submission" date="2018-03" db="EMBL/GenBank/DDBJ databases">
        <title>Genomic Encyclopedia of Archaeal and Bacterial Type Strains, Phase II (KMG-II): from individual species to whole genera.</title>
        <authorList>
            <person name="Goeker M."/>
        </authorList>
    </citation>
    <scope>NUCLEOTIDE SEQUENCE [LARGE SCALE GENOMIC DNA]</scope>
    <source>
        <strain evidence="2 3">DSM 27267</strain>
    </source>
</reference>
<dbReference type="Pfam" id="PF05635">
    <property type="entry name" value="23S_rRNA_IVP"/>
    <property type="match status" value="1"/>
</dbReference>
<sequence length="121" mass="14060">MYHSFENLEVWKKAYRLIIQIYSAFSSTKEYFIRDQILRSSLSIPSNIAEGAERNSKQEFIRFLHIAKGSCGELRTQLMIARDLKLMDNAEEFINQTIEISSMLHGLIKKIEASQNKTSKQ</sequence>
<evidence type="ECO:0000313" key="2">
    <source>
        <dbReference type="EMBL" id="PSK82619.1"/>
    </source>
</evidence>
<organism evidence="2 3">
    <name type="scientific">Prolixibacter denitrificans</name>
    <dbReference type="NCBI Taxonomy" id="1541063"/>
    <lineage>
        <taxon>Bacteria</taxon>
        <taxon>Pseudomonadati</taxon>
        <taxon>Bacteroidota</taxon>
        <taxon>Bacteroidia</taxon>
        <taxon>Marinilabiliales</taxon>
        <taxon>Prolixibacteraceae</taxon>
        <taxon>Prolixibacter</taxon>
    </lineage>
</organism>
<dbReference type="NCBIfam" id="NF008912">
    <property type="entry name" value="PRK12275.1-6"/>
    <property type="match status" value="1"/>
</dbReference>
<dbReference type="Proteomes" id="UP000396862">
    <property type="component" value="Unassembled WGS sequence"/>
</dbReference>
<keyword evidence="4" id="KW-1185">Reference proteome</keyword>
<comment type="caution">
    <text evidence="2">The sequence shown here is derived from an EMBL/GenBank/DDBJ whole genome shotgun (WGS) entry which is preliminary data.</text>
</comment>
<evidence type="ECO:0000313" key="1">
    <source>
        <dbReference type="EMBL" id="GET21556.1"/>
    </source>
</evidence>
<dbReference type="EMBL" id="BLAU01000001">
    <property type="protein sequence ID" value="GET21556.1"/>
    <property type="molecule type" value="Genomic_DNA"/>
</dbReference>
<name>A0A2P8CCG8_9BACT</name>
<dbReference type="PANTHER" id="PTHR38471">
    <property type="entry name" value="FOUR HELIX BUNDLE PROTEIN"/>
    <property type="match status" value="1"/>
</dbReference>
<evidence type="ECO:0000313" key="3">
    <source>
        <dbReference type="Proteomes" id="UP000240621"/>
    </source>
</evidence>
<dbReference type="SUPFAM" id="SSF158446">
    <property type="entry name" value="IVS-encoded protein-like"/>
    <property type="match status" value="1"/>
</dbReference>
<dbReference type="InterPro" id="IPR012657">
    <property type="entry name" value="23S_rRNA-intervening_sequence"/>
</dbReference>
<gene>
    <name evidence="2" type="ORF">CLV93_10511</name>
    <name evidence="1" type="ORF">JCM18694_18020</name>
</gene>
<dbReference type="CDD" id="cd16377">
    <property type="entry name" value="23S_rRNA_IVP_like"/>
    <property type="match status" value="1"/>
</dbReference>
<evidence type="ECO:0000313" key="4">
    <source>
        <dbReference type="Proteomes" id="UP000396862"/>
    </source>
</evidence>
<proteinExistence type="predicted"/>
<dbReference type="PANTHER" id="PTHR38471:SF2">
    <property type="entry name" value="FOUR HELIX BUNDLE PROTEIN"/>
    <property type="match status" value="1"/>
</dbReference>
<dbReference type="RefSeq" id="WP_106542231.1">
    <property type="nucleotide sequence ID" value="NZ_BLAU01000001.1"/>
</dbReference>
<dbReference type="EMBL" id="PYGC01000005">
    <property type="protein sequence ID" value="PSK82619.1"/>
    <property type="molecule type" value="Genomic_DNA"/>
</dbReference>
<dbReference type="Proteomes" id="UP000240621">
    <property type="component" value="Unassembled WGS sequence"/>
</dbReference>
<dbReference type="Gene3D" id="1.20.1440.60">
    <property type="entry name" value="23S rRNA-intervening sequence"/>
    <property type="match status" value="1"/>
</dbReference>
<accession>A0A2P8CCG8</accession>
<protein>
    <submittedName>
        <fullName evidence="2">Four helix bundle protein</fullName>
    </submittedName>
</protein>
<reference evidence="1 4" key="2">
    <citation type="submission" date="2019-10" db="EMBL/GenBank/DDBJ databases">
        <title>Prolixibacter strains distinguished by the presence of nitrate reductase genes were adept at nitrate-dependent anaerobic corrosion of metallic iron and carbon steel.</title>
        <authorList>
            <person name="Iino T."/>
            <person name="Shono N."/>
            <person name="Ito K."/>
            <person name="Nakamura R."/>
            <person name="Sueoka K."/>
            <person name="Harayama S."/>
            <person name="Ohkuma M."/>
        </authorList>
    </citation>
    <scope>NUCLEOTIDE SEQUENCE [LARGE SCALE GENOMIC DNA]</scope>
    <source>
        <strain evidence="1 4">MIC1-1</strain>
    </source>
</reference>
<dbReference type="NCBIfam" id="TIGR02436">
    <property type="entry name" value="four helix bundle protein"/>
    <property type="match status" value="1"/>
</dbReference>
<dbReference type="AlphaFoldDB" id="A0A2P8CCG8"/>
<dbReference type="InterPro" id="IPR036583">
    <property type="entry name" value="23S_rRNA_IVS_sf"/>
</dbReference>
<dbReference type="OrthoDB" id="9811959at2"/>